<keyword evidence="10" id="KW-0482">Metalloprotease</keyword>
<keyword evidence="9" id="KW-1185">Reference proteome</keyword>
<dbReference type="PROSITE" id="PS00427">
    <property type="entry name" value="DISINTEGRIN_1"/>
    <property type="match status" value="1"/>
</dbReference>
<keyword evidence="6" id="KW-0812">Transmembrane</keyword>
<dbReference type="GeneID" id="103259009"/>
<keyword evidence="4" id="KW-0479">Metal-binding</keyword>
<dbReference type="GO" id="GO:0005886">
    <property type="term" value="C:plasma membrane"/>
    <property type="evidence" value="ECO:0007669"/>
    <property type="project" value="TreeGrafter"/>
</dbReference>
<keyword evidence="6" id="KW-0472">Membrane</keyword>
<dbReference type="GO" id="GO:0004222">
    <property type="term" value="F:metalloendopeptidase activity"/>
    <property type="evidence" value="ECO:0007669"/>
    <property type="project" value="InterPro"/>
</dbReference>
<name>A0A1U7TEN4_CARSF</name>
<evidence type="ECO:0000259" key="8">
    <source>
        <dbReference type="PROSITE" id="PS50215"/>
    </source>
</evidence>
<dbReference type="Pfam" id="PF01562">
    <property type="entry name" value="Pep_M12B_propep"/>
    <property type="match status" value="1"/>
</dbReference>
<evidence type="ECO:0000313" key="10">
    <source>
        <dbReference type="RefSeq" id="XP_008054863.1"/>
    </source>
</evidence>
<evidence type="ECO:0000256" key="3">
    <source>
        <dbReference type="PROSITE-ProRule" id="PRU00068"/>
    </source>
</evidence>
<proteinExistence type="predicted"/>
<evidence type="ECO:0000256" key="6">
    <source>
        <dbReference type="SAM" id="Phobius"/>
    </source>
</evidence>
<feature type="disulfide bond" evidence="4">
    <location>
        <begin position="354"/>
        <end position="359"/>
    </location>
</feature>
<evidence type="ECO:0000256" key="4">
    <source>
        <dbReference type="PROSITE-ProRule" id="PRU00276"/>
    </source>
</evidence>
<keyword evidence="6" id="KW-1133">Transmembrane helix</keyword>
<evidence type="ECO:0000313" key="9">
    <source>
        <dbReference type="Proteomes" id="UP000189704"/>
    </source>
</evidence>
<dbReference type="STRING" id="1868482.ENSTSYP00000033221"/>
<dbReference type="InterPro" id="IPR018358">
    <property type="entry name" value="Disintegrin_CS"/>
</dbReference>
<dbReference type="CDD" id="cd04269">
    <property type="entry name" value="ZnMc_adamalysin_II_like"/>
    <property type="match status" value="1"/>
</dbReference>
<gene>
    <name evidence="10" type="primary">ADAM7</name>
</gene>
<keyword evidence="4" id="KW-0862">Zinc</keyword>
<dbReference type="InterPro" id="IPR001590">
    <property type="entry name" value="Peptidase_M12B"/>
</dbReference>
<feature type="transmembrane region" description="Helical" evidence="6">
    <location>
        <begin position="671"/>
        <end position="692"/>
    </location>
</feature>
<feature type="region of interest" description="Disordered" evidence="5">
    <location>
        <begin position="738"/>
        <end position="779"/>
    </location>
</feature>
<dbReference type="SUPFAM" id="SSF57552">
    <property type="entry name" value="Blood coagulation inhibitor (disintegrin)"/>
    <property type="match status" value="1"/>
</dbReference>
<evidence type="ECO:0000256" key="5">
    <source>
        <dbReference type="SAM" id="MobiDB-lite"/>
    </source>
</evidence>
<evidence type="ECO:0000259" key="7">
    <source>
        <dbReference type="PROSITE" id="PS50214"/>
    </source>
</evidence>
<dbReference type="PROSITE" id="PS50214">
    <property type="entry name" value="DISINTEGRIN_2"/>
    <property type="match status" value="1"/>
</dbReference>
<protein>
    <submittedName>
        <fullName evidence="10">Disintegrin and metalloproteinase domain-containing protein 7</fullName>
    </submittedName>
</protein>
<dbReference type="PROSITE" id="PS50215">
    <property type="entry name" value="ADAM_MEPRO"/>
    <property type="match status" value="1"/>
</dbReference>
<keyword evidence="2 4" id="KW-1015">Disulfide bond</keyword>
<comment type="subcellular location">
    <subcellularLocation>
        <location evidence="1">Membrane</location>
        <topology evidence="1">Single-pass type I membrane protein</topology>
    </subcellularLocation>
</comment>
<comment type="caution">
    <text evidence="4">Lacks conserved residue(s) required for the propagation of feature annotation.</text>
</comment>
<dbReference type="GO" id="GO:0006508">
    <property type="term" value="P:proteolysis"/>
    <property type="evidence" value="ECO:0007669"/>
    <property type="project" value="InterPro"/>
</dbReference>
<dbReference type="Pfam" id="PF00200">
    <property type="entry name" value="Disintegrin"/>
    <property type="match status" value="1"/>
</dbReference>
<feature type="domain" description="Peptidase M12B" evidence="8">
    <location>
        <begin position="201"/>
        <end position="396"/>
    </location>
</feature>
<dbReference type="FunFam" id="3.40.390.10:FF:000002">
    <property type="entry name" value="Disintegrin and metalloproteinase domain-containing protein 22"/>
    <property type="match status" value="1"/>
</dbReference>
<feature type="binding site" evidence="4">
    <location>
        <position position="337"/>
    </location>
    <ligand>
        <name>Zn(2+)</name>
        <dbReference type="ChEBI" id="CHEBI:29105"/>
        <note>catalytic</note>
    </ligand>
</feature>
<dbReference type="InterPro" id="IPR024079">
    <property type="entry name" value="MetalloPept_cat_dom_sf"/>
</dbReference>
<dbReference type="SUPFAM" id="SSF55486">
    <property type="entry name" value="Metalloproteases ('zincins'), catalytic domain"/>
    <property type="match status" value="1"/>
</dbReference>
<reference evidence="10" key="1">
    <citation type="submission" date="2025-08" db="UniProtKB">
        <authorList>
            <consortium name="RefSeq"/>
        </authorList>
    </citation>
    <scope>IDENTIFICATION</scope>
</reference>
<feature type="non-terminal residue" evidence="10">
    <location>
        <position position="779"/>
    </location>
</feature>
<dbReference type="Proteomes" id="UP000189704">
    <property type="component" value="Unplaced"/>
</dbReference>
<keyword evidence="10" id="KW-0645">Protease</keyword>
<dbReference type="GO" id="GO:0046872">
    <property type="term" value="F:metal ion binding"/>
    <property type="evidence" value="ECO:0007669"/>
    <property type="project" value="UniProtKB-KW"/>
</dbReference>
<dbReference type="OrthoDB" id="5951731at2759"/>
<dbReference type="SMART" id="SM00050">
    <property type="entry name" value="DISIN"/>
    <property type="match status" value="1"/>
</dbReference>
<dbReference type="FunFam" id="4.10.70.10:FF:000001">
    <property type="entry name" value="Disintegrin and metalloproteinase domain-containing protein 22"/>
    <property type="match status" value="1"/>
</dbReference>
<dbReference type="Gene3D" id="3.40.390.10">
    <property type="entry name" value="Collagenase (Catalytic Domain)"/>
    <property type="match status" value="1"/>
</dbReference>
<dbReference type="PANTHER" id="PTHR11905:SF21">
    <property type="entry name" value="DISINTEGRIN AND METALLOPROTEINASE DOMAIN-CONTAINING PROTEIN 7"/>
    <property type="match status" value="1"/>
</dbReference>
<keyword evidence="10" id="KW-0378">Hydrolase</keyword>
<feature type="binding site" evidence="4">
    <location>
        <position position="341"/>
    </location>
    <ligand>
        <name>Zn(2+)</name>
        <dbReference type="ChEBI" id="CHEBI:29105"/>
        <note>catalytic</note>
    </ligand>
</feature>
<evidence type="ECO:0000256" key="1">
    <source>
        <dbReference type="ARBA" id="ARBA00004479"/>
    </source>
</evidence>
<feature type="disulfide bond" evidence="3">
    <location>
        <begin position="462"/>
        <end position="482"/>
    </location>
</feature>
<dbReference type="SMART" id="SM00608">
    <property type="entry name" value="ACR"/>
    <property type="match status" value="1"/>
</dbReference>
<dbReference type="InterPro" id="IPR036436">
    <property type="entry name" value="Disintegrin_dom_sf"/>
</dbReference>
<sequence>MHPGCIFLVIVLISQIKEKIILGVEGQERVRPKRLPLVQKRDVVPEHTHDDDIPEAYEEELWYEIKLNRKTLILHLLRSREFLASNYSETYYYINGEMLTRHPQIMDHCFYQGFIIHEDDSAVSISTCNGLRGFFRISEQRYLIEPMKYSDEGDHFVFKYNPRVPYAANYSCAELNFTRKTAPGDTKSKEDLEMKSIHEEKYVELFIVADDNVHRRNSHPHDKLRNRIWGMVNFVNMIYKTLNIQVTLVGLEIWTNGDKIEQHSNIETTLLRFAAWQEMILKMRKNFDHAILLSGKWLYAHSQGMSYPAGMCLPYYSSSVIKDLLPDINIVANGMAHQLGHNLGMQHDNFPCTCPLGKCVMDSGGSIPALKFSKCSQTQYKQYLENYEPMCMFNIPFPDKFNDFQYCGNKNLDEGEECDCGLLQECTNPCCDAHRCVLKPGFTCAEGECCESCQIKKAGSICRLATDECDFPEVCTGHSAACPKDRFQVNGFPCKNAQGYCFMGKCPTRDDQCSEFFDDEAKESHDICYKMNKKGNKFGYCKNKENRFIPCEEKNIRCGKIYCTGGQQSSFLGEGKTYHLKDSEQNITVQCKTIFLNHNSQDVGLVATGTKCGDGMVCSNGECLNMENVYNSTNCPSQCSENDVDNHKLHCQCEEDQAPAIWKEALNVTNVVFLVVILVLIAIGIGVATLLIRYQKCIKLKQVQSSPRETLGVENKGYFGDEQQTRTEPILPDIHPLHQRTAESLESPPTSFSSPHYITLKPASKDPRGIADHGQSAKM</sequence>
<dbReference type="InterPro" id="IPR006586">
    <property type="entry name" value="ADAM_Cys-rich"/>
</dbReference>
<feature type="compositionally biased region" description="Polar residues" evidence="5">
    <location>
        <begin position="742"/>
        <end position="756"/>
    </location>
</feature>
<evidence type="ECO:0000256" key="2">
    <source>
        <dbReference type="ARBA" id="ARBA00023157"/>
    </source>
</evidence>
<dbReference type="Pfam" id="PF01421">
    <property type="entry name" value="Reprolysin"/>
    <property type="match status" value="1"/>
</dbReference>
<dbReference type="Pfam" id="PF08516">
    <property type="entry name" value="ADAM_CR"/>
    <property type="match status" value="1"/>
</dbReference>
<dbReference type="Gene3D" id="4.10.70.10">
    <property type="entry name" value="Disintegrin domain"/>
    <property type="match status" value="1"/>
</dbReference>
<dbReference type="KEGG" id="csyr:103259009"/>
<feature type="binding site" evidence="4">
    <location>
        <position position="347"/>
    </location>
    <ligand>
        <name>Zn(2+)</name>
        <dbReference type="ChEBI" id="CHEBI:29105"/>
        <note>catalytic</note>
    </ligand>
</feature>
<dbReference type="RefSeq" id="XP_008054863.1">
    <property type="nucleotide sequence ID" value="XM_008056672.1"/>
</dbReference>
<accession>A0A1U7TEN4</accession>
<dbReference type="InterPro" id="IPR001762">
    <property type="entry name" value="Disintegrin_dom"/>
</dbReference>
<feature type="domain" description="Disintegrin" evidence="7">
    <location>
        <begin position="404"/>
        <end position="490"/>
    </location>
</feature>
<dbReference type="InterPro" id="IPR034027">
    <property type="entry name" value="Reprolysin_adamalysin"/>
</dbReference>
<dbReference type="InterPro" id="IPR002870">
    <property type="entry name" value="Peptidase_M12B_N"/>
</dbReference>
<dbReference type="CTD" id="8756"/>
<dbReference type="PANTHER" id="PTHR11905">
    <property type="entry name" value="ADAM A DISINTEGRIN AND METALLOPROTEASE DOMAIN"/>
    <property type="match status" value="1"/>
</dbReference>
<dbReference type="AlphaFoldDB" id="A0A1U7TEN4"/>
<dbReference type="PRINTS" id="PR00289">
    <property type="entry name" value="DISINTEGRIN"/>
</dbReference>
<organism evidence="9 10">
    <name type="scientific">Carlito syrichta</name>
    <name type="common">Philippine tarsier</name>
    <name type="synonym">Tarsius syrichta</name>
    <dbReference type="NCBI Taxonomy" id="1868482"/>
    <lineage>
        <taxon>Eukaryota</taxon>
        <taxon>Metazoa</taxon>
        <taxon>Chordata</taxon>
        <taxon>Craniata</taxon>
        <taxon>Vertebrata</taxon>
        <taxon>Euteleostomi</taxon>
        <taxon>Mammalia</taxon>
        <taxon>Eutheria</taxon>
        <taxon>Euarchontoglires</taxon>
        <taxon>Primates</taxon>
        <taxon>Haplorrhini</taxon>
        <taxon>Tarsiiformes</taxon>
        <taxon>Tarsiidae</taxon>
        <taxon>Carlito</taxon>
    </lineage>
</organism>